<feature type="domain" description="Macro" evidence="1">
    <location>
        <begin position="2"/>
        <end position="185"/>
    </location>
</feature>
<dbReference type="OrthoDB" id="6194521at2"/>
<name>A0A0C7NNA2_DEFTU</name>
<dbReference type="InterPro" id="IPR043472">
    <property type="entry name" value="Macro_dom-like"/>
</dbReference>
<dbReference type="PANTHER" id="PTHR11106:SF111">
    <property type="entry name" value="MACRO DOMAIN-CONTAINING PROTEIN"/>
    <property type="match status" value="1"/>
</dbReference>
<evidence type="ECO:0000313" key="3">
    <source>
        <dbReference type="Proteomes" id="UP000032809"/>
    </source>
</evidence>
<gene>
    <name evidence="2" type="ORF">DTL3_0063</name>
</gene>
<dbReference type="AlphaFoldDB" id="A0A0C7NNA2"/>
<accession>A0A0C7NNA2</accession>
<protein>
    <submittedName>
        <fullName evidence="2">Appr-1-p processing domain-containing protein</fullName>
    </submittedName>
</protein>
<dbReference type="EMBL" id="LN824141">
    <property type="protein sequence ID" value="CEP77397.1"/>
    <property type="molecule type" value="Genomic_DNA"/>
</dbReference>
<dbReference type="HOGENOM" id="CLU_046550_7_0_0"/>
<evidence type="ECO:0000313" key="2">
    <source>
        <dbReference type="EMBL" id="CEP77397.1"/>
    </source>
</evidence>
<proteinExistence type="predicted"/>
<keyword evidence="3" id="KW-1185">Reference proteome</keyword>
<dbReference type="Gene3D" id="3.40.220.10">
    <property type="entry name" value="Leucine Aminopeptidase, subunit E, domain 1"/>
    <property type="match status" value="1"/>
</dbReference>
<dbReference type="CDD" id="cd02907">
    <property type="entry name" value="Macro_Af1521_BAL-like"/>
    <property type="match status" value="1"/>
</dbReference>
<dbReference type="Proteomes" id="UP000032809">
    <property type="component" value="Chromosome I"/>
</dbReference>
<dbReference type="SMART" id="SM00506">
    <property type="entry name" value="A1pp"/>
    <property type="match status" value="1"/>
</dbReference>
<dbReference type="PROSITE" id="PS51154">
    <property type="entry name" value="MACRO"/>
    <property type="match status" value="1"/>
</dbReference>
<dbReference type="PANTHER" id="PTHR11106">
    <property type="entry name" value="GANGLIOSIDE INDUCED DIFFERENTIATION ASSOCIATED PROTEIN 2-RELATED"/>
    <property type="match status" value="1"/>
</dbReference>
<dbReference type="KEGG" id="dtn:DTL3_0063"/>
<reference evidence="3" key="1">
    <citation type="submission" date="2014-11" db="EMBL/GenBank/DDBJ databases">
        <authorList>
            <person name="Wibberg D."/>
        </authorList>
    </citation>
    <scope>NUCLEOTIDE SEQUENCE [LARGE SCALE GENOMIC DNA]</scope>
    <source>
        <strain evidence="3">L3</strain>
    </source>
</reference>
<organism evidence="2 3">
    <name type="scientific">Defluviitoga tunisiensis</name>
    <dbReference type="NCBI Taxonomy" id="1006576"/>
    <lineage>
        <taxon>Bacteria</taxon>
        <taxon>Thermotogati</taxon>
        <taxon>Thermotogota</taxon>
        <taxon>Thermotogae</taxon>
        <taxon>Petrotogales</taxon>
        <taxon>Petrotogaceae</taxon>
        <taxon>Defluviitoga</taxon>
    </lineage>
</organism>
<evidence type="ECO:0000259" key="1">
    <source>
        <dbReference type="PROSITE" id="PS51154"/>
    </source>
</evidence>
<dbReference type="SUPFAM" id="SSF52949">
    <property type="entry name" value="Macro domain-like"/>
    <property type="match status" value="1"/>
</dbReference>
<dbReference type="InterPro" id="IPR002589">
    <property type="entry name" value="Macro_dom"/>
</dbReference>
<sequence length="185" mass="20455">MNKIVNQINLNNVFIKIIYGDITEEKVDAIVNAANSELKHGGGVAETIAKKGGPTIQEESNEYVKKHGFIKTGNVAVTGGGKLNCKYIIHAVGPIWKDGTNNEEILLYSAVYNSLTKADELGLKSIALPAISAGIFGYPIEKAVKMYFAAVYDFICHSSKSLKEIRFVVYDEKLLEYFLKEFDIQ</sequence>
<dbReference type="STRING" id="1006576.DTL3_0063"/>
<dbReference type="Pfam" id="PF01661">
    <property type="entry name" value="Macro"/>
    <property type="match status" value="1"/>
</dbReference>
<dbReference type="RefSeq" id="WP_045087031.1">
    <property type="nucleotide sequence ID" value="NZ_LN824141.1"/>
</dbReference>